<evidence type="ECO:0000256" key="12">
    <source>
        <dbReference type="RuleBase" id="RU003357"/>
    </source>
</evidence>
<name>A0ABU3Y795_9SPHN</name>
<comment type="subcellular location">
    <subcellularLocation>
        <location evidence="1 11">Cell outer membrane</location>
        <topology evidence="1 11">Multi-pass membrane protein</topology>
    </subcellularLocation>
</comment>
<evidence type="ECO:0000259" key="15">
    <source>
        <dbReference type="Pfam" id="PF07715"/>
    </source>
</evidence>
<evidence type="ECO:0000313" key="17">
    <source>
        <dbReference type="Proteomes" id="UP001273531"/>
    </source>
</evidence>
<evidence type="ECO:0000256" key="6">
    <source>
        <dbReference type="ARBA" id="ARBA00023004"/>
    </source>
</evidence>
<dbReference type="Pfam" id="PF00593">
    <property type="entry name" value="TonB_dep_Rec_b-barrel"/>
    <property type="match status" value="1"/>
</dbReference>
<evidence type="ECO:0000256" key="1">
    <source>
        <dbReference type="ARBA" id="ARBA00004571"/>
    </source>
</evidence>
<keyword evidence="5 11" id="KW-0812">Transmembrane</keyword>
<comment type="similarity">
    <text evidence="11 12">Belongs to the TonB-dependent receptor family.</text>
</comment>
<evidence type="ECO:0000256" key="11">
    <source>
        <dbReference type="PROSITE-ProRule" id="PRU01360"/>
    </source>
</evidence>
<reference evidence="16 17" key="1">
    <citation type="submission" date="2023-10" db="EMBL/GenBank/DDBJ databases">
        <title>Sphingomonas sp. HF-S4 16S ribosomal RNA gene Genome sequencing and assembly.</title>
        <authorList>
            <person name="Lee H."/>
        </authorList>
    </citation>
    <scope>NUCLEOTIDE SEQUENCE [LARGE SCALE GENOMIC DNA]</scope>
    <source>
        <strain evidence="16 17">HF-S4</strain>
    </source>
</reference>
<dbReference type="EMBL" id="JAWJEJ010000001">
    <property type="protein sequence ID" value="MDV3457181.1"/>
    <property type="molecule type" value="Genomic_DNA"/>
</dbReference>
<dbReference type="Pfam" id="PF07715">
    <property type="entry name" value="Plug"/>
    <property type="match status" value="1"/>
</dbReference>
<dbReference type="Proteomes" id="UP001273531">
    <property type="component" value="Unassembled WGS sequence"/>
</dbReference>
<dbReference type="PANTHER" id="PTHR32552:SF81">
    <property type="entry name" value="TONB-DEPENDENT OUTER MEMBRANE RECEPTOR"/>
    <property type="match status" value="1"/>
</dbReference>
<keyword evidence="16" id="KW-0675">Receptor</keyword>
<gene>
    <name evidence="16" type="ORF">RZN05_09325</name>
</gene>
<dbReference type="InterPro" id="IPR036942">
    <property type="entry name" value="Beta-barrel_TonB_sf"/>
</dbReference>
<evidence type="ECO:0000256" key="5">
    <source>
        <dbReference type="ARBA" id="ARBA00022692"/>
    </source>
</evidence>
<evidence type="ECO:0000256" key="3">
    <source>
        <dbReference type="ARBA" id="ARBA00022452"/>
    </source>
</evidence>
<keyword evidence="2 11" id="KW-0813">Transport</keyword>
<feature type="domain" description="TonB-dependent receptor plug" evidence="15">
    <location>
        <begin position="58"/>
        <end position="167"/>
    </location>
</feature>
<evidence type="ECO:0000256" key="7">
    <source>
        <dbReference type="ARBA" id="ARBA00023065"/>
    </source>
</evidence>
<evidence type="ECO:0000313" key="16">
    <source>
        <dbReference type="EMBL" id="MDV3457181.1"/>
    </source>
</evidence>
<organism evidence="16 17">
    <name type="scientific">Sphingomonas agrestis</name>
    <dbReference type="NCBI Taxonomy" id="3080540"/>
    <lineage>
        <taxon>Bacteria</taxon>
        <taxon>Pseudomonadati</taxon>
        <taxon>Pseudomonadota</taxon>
        <taxon>Alphaproteobacteria</taxon>
        <taxon>Sphingomonadales</taxon>
        <taxon>Sphingomonadaceae</taxon>
        <taxon>Sphingomonas</taxon>
    </lineage>
</organism>
<evidence type="ECO:0000256" key="10">
    <source>
        <dbReference type="ARBA" id="ARBA00023237"/>
    </source>
</evidence>
<keyword evidence="3 11" id="KW-1134">Transmembrane beta strand</keyword>
<dbReference type="InterPro" id="IPR000531">
    <property type="entry name" value="Beta-barrel_TonB"/>
</dbReference>
<keyword evidence="10 11" id="KW-0998">Cell outer membrane</keyword>
<dbReference type="RefSeq" id="WP_317226339.1">
    <property type="nucleotide sequence ID" value="NZ_JAWJEJ010000001.1"/>
</dbReference>
<evidence type="ECO:0000256" key="8">
    <source>
        <dbReference type="ARBA" id="ARBA00023077"/>
    </source>
</evidence>
<evidence type="ECO:0000256" key="4">
    <source>
        <dbReference type="ARBA" id="ARBA00022496"/>
    </source>
</evidence>
<dbReference type="Gene3D" id="2.40.170.20">
    <property type="entry name" value="TonB-dependent receptor, beta-barrel domain"/>
    <property type="match status" value="2"/>
</dbReference>
<sequence>MKKLDLLAATALSLLLATPAFAQDTADPAARAGDETQTEEYQGANDIVVTATRRNETVQDIPVAVTALAAELLANSGVQDIRGLEQIAPSVQTSTGQSSATGTTLYIRGITTAGDNPGFEPAVGVFIDGVYRARAGVAVAELPELERIEVLRGPQGTLFGRNTSAGALSIVTAQPKFEFGGFGEFTYGNYNAIEARGGLTGPVSEQLALRLDGGYRKRDGYIEDVNSDRSINDVNRWYARGQALLDTGDITFRLIGDYYETDEQCCGAVSVIRGPTAAAIEGIAAAQGLDGLYTGAPRERRMAISPNRDFSERVRDWGVSGELNWDLGDVSFTSITAYRDWRARRNQDIDFSGIDRAYRDGYLTEMTDFTQEVRFNGKAFDGKLDWLIGGFYLNETNKLRDTVRLGNDANRYVDTLLGAAIAAPPAQGGLGVRAQFFGTSTVPTFGQLAASFQGGPALPAGTVPLASQLIYLQNPLIPVPGVGNVRLQTLAPPGSPLFAYLNTPLTQNAAGQGNTDNFRVKTNAFALFTHNVINLADNLSLTLGARWNHESKDLDASISNNTAACAFFYSQDPRAATLRALYQGASSALYNNLFLLSCNPVVNTSVNGNYTDDRSENALTGTAKLAFKITPDVLLYGGYDRGYKSGGYNLDQSYFAIPAPGTTTNTARGSDLQFDKETVDAFEIGLKTRWGRAFTFNIAGFYQTFHGLQSLIFSGNNFVVQNIDKTVSKGVEVESIIQPVRDLTFRLGYSYISATYDKSNDFTGTPLQGQEGLQLNNQPEHTVAVSTTWTPTISGDIKGLVHVDMRYNSEVNIPSSSPNPVTGRTALYNQGYPLINARIGVQSADRSKSLEFFVENLTNEFYYVTGFAVPEQTGTYAGYPGMPRFYGVKARFGF</sequence>
<evidence type="ECO:0000256" key="9">
    <source>
        <dbReference type="ARBA" id="ARBA00023136"/>
    </source>
</evidence>
<keyword evidence="4" id="KW-0410">Iron transport</keyword>
<feature type="signal peptide" evidence="13">
    <location>
        <begin position="1"/>
        <end position="22"/>
    </location>
</feature>
<keyword evidence="6" id="KW-0408">Iron</keyword>
<evidence type="ECO:0000256" key="2">
    <source>
        <dbReference type="ARBA" id="ARBA00022448"/>
    </source>
</evidence>
<feature type="domain" description="TonB-dependent receptor-like beta-barrel" evidence="14">
    <location>
        <begin position="337"/>
        <end position="857"/>
    </location>
</feature>
<protein>
    <submittedName>
        <fullName evidence="16">TonB-dependent receptor</fullName>
    </submittedName>
</protein>
<dbReference type="InterPro" id="IPR039426">
    <property type="entry name" value="TonB-dep_rcpt-like"/>
</dbReference>
<proteinExistence type="inferred from homology"/>
<comment type="caution">
    <text evidence="16">The sequence shown here is derived from an EMBL/GenBank/DDBJ whole genome shotgun (WGS) entry which is preliminary data.</text>
</comment>
<keyword evidence="17" id="KW-1185">Reference proteome</keyword>
<evidence type="ECO:0000256" key="13">
    <source>
        <dbReference type="SAM" id="SignalP"/>
    </source>
</evidence>
<keyword evidence="13" id="KW-0732">Signal</keyword>
<dbReference type="PANTHER" id="PTHR32552">
    <property type="entry name" value="FERRICHROME IRON RECEPTOR-RELATED"/>
    <property type="match status" value="1"/>
</dbReference>
<accession>A0ABU3Y795</accession>
<dbReference type="SUPFAM" id="SSF56935">
    <property type="entry name" value="Porins"/>
    <property type="match status" value="1"/>
</dbReference>
<keyword evidence="9 11" id="KW-0472">Membrane</keyword>
<dbReference type="InterPro" id="IPR012910">
    <property type="entry name" value="Plug_dom"/>
</dbReference>
<dbReference type="PROSITE" id="PS52016">
    <property type="entry name" value="TONB_DEPENDENT_REC_3"/>
    <property type="match status" value="1"/>
</dbReference>
<keyword evidence="8 12" id="KW-0798">TonB box</keyword>
<feature type="chain" id="PRO_5045648476" evidence="13">
    <location>
        <begin position="23"/>
        <end position="894"/>
    </location>
</feature>
<evidence type="ECO:0000259" key="14">
    <source>
        <dbReference type="Pfam" id="PF00593"/>
    </source>
</evidence>
<keyword evidence="7" id="KW-0406">Ion transport</keyword>